<dbReference type="AlphaFoldDB" id="A0A2V1ZQQ6"/>
<organism evidence="1 2">
    <name type="scientific">Psychrobacter immobilis</name>
    <dbReference type="NCBI Taxonomy" id="498"/>
    <lineage>
        <taxon>Bacteria</taxon>
        <taxon>Pseudomonadati</taxon>
        <taxon>Pseudomonadota</taxon>
        <taxon>Gammaproteobacteria</taxon>
        <taxon>Moraxellales</taxon>
        <taxon>Moraxellaceae</taxon>
        <taxon>Psychrobacter</taxon>
    </lineage>
</organism>
<reference evidence="1 2" key="1">
    <citation type="submission" date="2018-05" db="EMBL/GenBank/DDBJ databases">
        <title>Genomic Encyclopedia of Type Strains, Phase IV (KMG-IV): sequencing the most valuable type-strain genomes for metagenomic binning, comparative biology and taxonomic classification.</title>
        <authorList>
            <person name="Goeker M."/>
        </authorList>
    </citation>
    <scope>NUCLEOTIDE SEQUENCE [LARGE SCALE GENOMIC DNA]</scope>
    <source>
        <strain evidence="1 2">DSM 7229</strain>
    </source>
</reference>
<dbReference type="RefSeq" id="WP_109592290.1">
    <property type="nucleotide sequence ID" value="NZ_CAJGZY010000015.1"/>
</dbReference>
<name>A0A2V1ZQQ6_PSYIM</name>
<evidence type="ECO:0000313" key="2">
    <source>
        <dbReference type="Proteomes" id="UP000245655"/>
    </source>
</evidence>
<dbReference type="EMBL" id="QGGM01000015">
    <property type="protein sequence ID" value="PWK07401.1"/>
    <property type="molecule type" value="Genomic_DNA"/>
</dbReference>
<sequence>MVKLGVYHTQSGYKGMSKLKNNAIASVQGITYQNLVALEKCLELTEDQTLYIEIWGDVTIEDDSQVEVKHEKGSLNNLSQSFWKTVSNWLDNDKFKSYSELILLTTQKLNENSLFKGFNEKCVESKIKVLEKIQNDYSTQTVKSDTTLGYLTTVMSASKRDNLRIVLEKFSLITEAPSYTEIHERLCQTHASFLSDGKDKSYIKVLTGYVHNQIAQSNGEIKYEEFTEEKRRISQQLISKVLSFPATYVSYQPSEEEEAKALELPFVKKIYDIEYDDEISIEAIEHFYRQRKTVSEEMQGYENRDYRSYEDNLRNQHKAEYRLSSLDTKIETQIKDSKRFYLKFLATPASPFQNYNDTPVFFRNGYLHELINENDDMIWKLKVDDQ</sequence>
<keyword evidence="2" id="KW-1185">Reference proteome</keyword>
<comment type="caution">
    <text evidence="1">The sequence shown here is derived from an EMBL/GenBank/DDBJ whole genome shotgun (WGS) entry which is preliminary data.</text>
</comment>
<protein>
    <submittedName>
        <fullName evidence="1">Uncharacterized protein</fullName>
    </submittedName>
</protein>
<accession>A0A2V1ZQQ6</accession>
<gene>
    <name evidence="1" type="ORF">C8D84_11581</name>
</gene>
<proteinExistence type="predicted"/>
<evidence type="ECO:0000313" key="1">
    <source>
        <dbReference type="EMBL" id="PWK07401.1"/>
    </source>
</evidence>
<dbReference type="Proteomes" id="UP000245655">
    <property type="component" value="Unassembled WGS sequence"/>
</dbReference>